<accession>A0ABP0PS72</accession>
<protein>
    <submittedName>
        <fullName evidence="1">Uncharacterized protein</fullName>
    </submittedName>
</protein>
<reference evidence="1 2" key="1">
    <citation type="submission" date="2024-02" db="EMBL/GenBank/DDBJ databases">
        <authorList>
            <person name="Chen Y."/>
            <person name="Shah S."/>
            <person name="Dougan E. K."/>
            <person name="Thang M."/>
            <person name="Chan C."/>
        </authorList>
    </citation>
    <scope>NUCLEOTIDE SEQUENCE [LARGE SCALE GENOMIC DNA]</scope>
</reference>
<dbReference type="EMBL" id="CAXAMN010023592">
    <property type="protein sequence ID" value="CAK9078883.1"/>
    <property type="molecule type" value="Genomic_DNA"/>
</dbReference>
<evidence type="ECO:0000313" key="2">
    <source>
        <dbReference type="Proteomes" id="UP001642484"/>
    </source>
</evidence>
<feature type="non-terminal residue" evidence="1">
    <location>
        <position position="1"/>
    </location>
</feature>
<name>A0ABP0PS72_9DINO</name>
<organism evidence="1 2">
    <name type="scientific">Durusdinium trenchii</name>
    <dbReference type="NCBI Taxonomy" id="1381693"/>
    <lineage>
        <taxon>Eukaryota</taxon>
        <taxon>Sar</taxon>
        <taxon>Alveolata</taxon>
        <taxon>Dinophyceae</taxon>
        <taxon>Suessiales</taxon>
        <taxon>Symbiodiniaceae</taxon>
        <taxon>Durusdinium</taxon>
    </lineage>
</organism>
<gene>
    <name evidence="1" type="ORF">CCMP2556_LOCUS38888</name>
</gene>
<evidence type="ECO:0000313" key="1">
    <source>
        <dbReference type="EMBL" id="CAK9078883.1"/>
    </source>
</evidence>
<dbReference type="Proteomes" id="UP001642484">
    <property type="component" value="Unassembled WGS sequence"/>
</dbReference>
<sequence>DTAAAAIRRARSSFVPPNVAAVKVANIRSHSARHRCINDLKAQNVPNEVGKTFARIKSNSVYGKYGRLTPEQAAASLHQNTKLQDLWESLWSSF</sequence>
<comment type="caution">
    <text evidence="1">The sequence shown here is derived from an EMBL/GenBank/DDBJ whole genome shotgun (WGS) entry which is preliminary data.</text>
</comment>
<keyword evidence="2" id="KW-1185">Reference proteome</keyword>
<proteinExistence type="predicted"/>